<accession>A0AA41PXF9</accession>
<dbReference type="Gene3D" id="2.30.39.10">
    <property type="entry name" value="Alpha-1-antitrypsin, domain 1"/>
    <property type="match status" value="1"/>
</dbReference>
<protein>
    <recommendedName>
        <fullName evidence="3">Serpin domain-containing protein</fullName>
    </recommendedName>
</protein>
<proteinExistence type="inferred from homology"/>
<dbReference type="RefSeq" id="WP_235051671.1">
    <property type="nucleotide sequence ID" value="NZ_JAKFHA010000004.1"/>
</dbReference>
<dbReference type="SMART" id="SM00093">
    <property type="entry name" value="SERPIN"/>
    <property type="match status" value="1"/>
</dbReference>
<dbReference type="InterPro" id="IPR036186">
    <property type="entry name" value="Serpin_sf"/>
</dbReference>
<feature type="compositionally biased region" description="Basic and acidic residues" evidence="2">
    <location>
        <begin position="9"/>
        <end position="25"/>
    </location>
</feature>
<feature type="region of interest" description="Disordered" evidence="2">
    <location>
        <begin position="1"/>
        <end position="53"/>
    </location>
</feature>
<dbReference type="InterPro" id="IPR042178">
    <property type="entry name" value="Serpin_sf_1"/>
</dbReference>
<comment type="similarity">
    <text evidence="1">Belongs to the serpin family.</text>
</comment>
<dbReference type="Proteomes" id="UP001165378">
    <property type="component" value="Unassembled WGS sequence"/>
</dbReference>
<dbReference type="InterPro" id="IPR000215">
    <property type="entry name" value="Serpin_fam"/>
</dbReference>
<evidence type="ECO:0000256" key="1">
    <source>
        <dbReference type="RuleBase" id="RU000411"/>
    </source>
</evidence>
<evidence type="ECO:0000313" key="4">
    <source>
        <dbReference type="EMBL" id="MCF2527523.1"/>
    </source>
</evidence>
<gene>
    <name evidence="4" type="ORF">LZ495_09895</name>
</gene>
<dbReference type="SUPFAM" id="SSF56574">
    <property type="entry name" value="Serpins"/>
    <property type="match status" value="1"/>
</dbReference>
<dbReference type="EMBL" id="JAKFHA010000004">
    <property type="protein sequence ID" value="MCF2527523.1"/>
    <property type="molecule type" value="Genomic_DNA"/>
</dbReference>
<dbReference type="InterPro" id="IPR023796">
    <property type="entry name" value="Serpin_dom"/>
</dbReference>
<evidence type="ECO:0000313" key="5">
    <source>
        <dbReference type="Proteomes" id="UP001165378"/>
    </source>
</evidence>
<dbReference type="InterPro" id="IPR042185">
    <property type="entry name" value="Serpin_sf_2"/>
</dbReference>
<evidence type="ECO:0000256" key="2">
    <source>
        <dbReference type="SAM" id="MobiDB-lite"/>
    </source>
</evidence>
<dbReference type="GO" id="GO:0005615">
    <property type="term" value="C:extracellular space"/>
    <property type="evidence" value="ECO:0007669"/>
    <property type="project" value="InterPro"/>
</dbReference>
<comment type="caution">
    <text evidence="4">The sequence shown here is derived from an EMBL/GenBank/DDBJ whole genome shotgun (WGS) entry which is preliminary data.</text>
</comment>
<dbReference type="GO" id="GO:0004867">
    <property type="term" value="F:serine-type endopeptidase inhibitor activity"/>
    <property type="evidence" value="ECO:0007669"/>
    <property type="project" value="InterPro"/>
</dbReference>
<dbReference type="AlphaFoldDB" id="A0AA41PXF9"/>
<name>A0AA41PXF9_9ACTN</name>
<dbReference type="Gene3D" id="3.30.497.10">
    <property type="entry name" value="Antithrombin, subunit I, domain 2"/>
    <property type="match status" value="1"/>
</dbReference>
<dbReference type="Pfam" id="PF00079">
    <property type="entry name" value="Serpin"/>
    <property type="match status" value="1"/>
</dbReference>
<reference evidence="4" key="1">
    <citation type="submission" date="2022-01" db="EMBL/GenBank/DDBJ databases">
        <title>Genome-Based Taxonomic Classification of the Phylum Actinobacteria.</title>
        <authorList>
            <person name="Gao Y."/>
        </authorList>
    </citation>
    <scope>NUCLEOTIDE SEQUENCE</scope>
    <source>
        <strain evidence="4">KLBMP 8922</strain>
    </source>
</reference>
<evidence type="ECO:0000259" key="3">
    <source>
        <dbReference type="SMART" id="SM00093"/>
    </source>
</evidence>
<dbReference type="PANTHER" id="PTHR11461:SF211">
    <property type="entry name" value="GH10112P-RELATED"/>
    <property type="match status" value="1"/>
</dbReference>
<keyword evidence="5" id="KW-1185">Reference proteome</keyword>
<sequence>MLPYAGEPHASEPRAREPHPTEPHPTEPLPGDSSPSDLHAGDPDPTGLFDGEPALRQFSGEIRELGSRWLDSVLSDPAVAAAGGDAVCSPAGLWLALAAVGCGAQGDTADELADLTGLAGPEAAPVVTAVARELAATDALAAATGVWTRVPLRASLVEALPDVAFGPLRDPAAIDAWVARETAGLIGALPFRPGPATLLVLVNALALQARWARPFAPERTRDAPFRTAQGTEATVRMMSADVPVGDVWTIGAHGGDVHVVELACAGENPALVRFALGPEGMPPAPVMSAAWAPRRAGTPAPYRRAAVRIPRFGLRTVLDVTAHLPALGITAAADPRTADFGGLAEGGADEEFFVDRVGQETLLRVAEEGVEAAAATWVATRGGAPAAPPSFLELVYDRPFACAVMDASGTVPLFAAYQATAPDPGENPARA</sequence>
<feature type="domain" description="Serpin" evidence="3">
    <location>
        <begin position="71"/>
        <end position="422"/>
    </location>
</feature>
<dbReference type="PANTHER" id="PTHR11461">
    <property type="entry name" value="SERINE PROTEASE INHIBITOR, SERPIN"/>
    <property type="match status" value="1"/>
</dbReference>
<organism evidence="4 5">
    <name type="scientific">Yinghuangia soli</name>
    <dbReference type="NCBI Taxonomy" id="2908204"/>
    <lineage>
        <taxon>Bacteria</taxon>
        <taxon>Bacillati</taxon>
        <taxon>Actinomycetota</taxon>
        <taxon>Actinomycetes</taxon>
        <taxon>Kitasatosporales</taxon>
        <taxon>Streptomycetaceae</taxon>
        <taxon>Yinghuangia</taxon>
    </lineage>
</organism>